<organism evidence="1 2">
    <name type="scientific">Schistosoma margrebowiei</name>
    <dbReference type="NCBI Taxonomy" id="48269"/>
    <lineage>
        <taxon>Eukaryota</taxon>
        <taxon>Metazoa</taxon>
        <taxon>Spiralia</taxon>
        <taxon>Lophotrochozoa</taxon>
        <taxon>Platyhelminthes</taxon>
        <taxon>Trematoda</taxon>
        <taxon>Digenea</taxon>
        <taxon>Strigeidida</taxon>
        <taxon>Schistosomatoidea</taxon>
        <taxon>Schistosomatidae</taxon>
        <taxon>Schistosoma</taxon>
    </lineage>
</organism>
<evidence type="ECO:0000313" key="2">
    <source>
        <dbReference type="Proteomes" id="UP000277204"/>
    </source>
</evidence>
<dbReference type="EMBL" id="UZAI01017539">
    <property type="protein sequence ID" value="VDP26353.1"/>
    <property type="molecule type" value="Genomic_DNA"/>
</dbReference>
<keyword evidence="2" id="KW-1185">Reference proteome</keyword>
<proteinExistence type="predicted"/>
<evidence type="ECO:0000313" key="1">
    <source>
        <dbReference type="EMBL" id="VDP26353.1"/>
    </source>
</evidence>
<gene>
    <name evidence="1" type="ORF">SMRZ_LOCUS18067</name>
</gene>
<accession>A0A183MPU2</accession>
<sequence length="524" mass="62878">MNSLIILQLLLLLLSSSLYTTDNKLKICNFNIPNIKTNKLCNIERIKKAGKRHQFLLFNLNEMYITFHLYCPICLNERINLFEWYYIPHYKHSILFIKSNKTLYESDIMLNNKLLKKLKQDSFNNLCINKLNLQLIGQNINANKYLGTYVCQYRKDKMHPANFIWYHLYKIGSLKQYSKLINLSNIQQIYQLNNQINIIFKRDKEENEIKKDCGKIQFNHPYRRCYLKIPRFELEFKEMIKYHDNNNTNTTITITNSNNNNNKSNDYEMIEIIKILRLSFEYFTKLYDSKLNGSKQLAINKAKRLGFKLYIDNYFIYIPCEYELLQHIWITIRDQFLLISRYKEIHNEIICNPIYSIIQWINLNKQINQMNKTKTFLIKTIQQNSFHSTIQNHQLFNEYQQNLIMKYDTNIIKQLKCINLMNSNIFWLLLSNINYNYTINKEKINLPDIRNNCNLKFGIVLNTNNGTYDCCHGRNSTFNLMMMMINKRNNIIIGIIILTIWLLISIIIWVLFLCCINYMNKTLS</sequence>
<dbReference type="AlphaFoldDB" id="A0A183MPU2"/>
<reference evidence="1 2" key="1">
    <citation type="submission" date="2018-11" db="EMBL/GenBank/DDBJ databases">
        <authorList>
            <consortium name="Pathogen Informatics"/>
        </authorList>
    </citation>
    <scope>NUCLEOTIDE SEQUENCE [LARGE SCALE GENOMIC DNA]</scope>
    <source>
        <strain evidence="1 2">Zambia</strain>
    </source>
</reference>
<name>A0A183MPU2_9TREM</name>
<protein>
    <submittedName>
        <fullName evidence="1">Uncharacterized protein</fullName>
    </submittedName>
</protein>
<dbReference type="Proteomes" id="UP000277204">
    <property type="component" value="Unassembled WGS sequence"/>
</dbReference>